<keyword evidence="1" id="KW-1133">Transmembrane helix</keyword>
<evidence type="ECO:0000256" key="1">
    <source>
        <dbReference type="SAM" id="Phobius"/>
    </source>
</evidence>
<comment type="caution">
    <text evidence="3">The sequence shown here is derived from an EMBL/GenBank/DDBJ whole genome shotgun (WGS) entry which is preliminary data.</text>
</comment>
<dbReference type="Proteomes" id="UP001648503">
    <property type="component" value="Unassembled WGS sequence"/>
</dbReference>
<protein>
    <recommendedName>
        <fullName evidence="2">ER-bound oxygenase mpaB/mpaB'/Rubber oxygenase catalytic domain-containing protein</fullName>
    </recommendedName>
</protein>
<evidence type="ECO:0000313" key="3">
    <source>
        <dbReference type="EMBL" id="KAH6593282.1"/>
    </source>
</evidence>
<keyword evidence="1" id="KW-0472">Membrane</keyword>
<accession>A0ABQ8F6Y9</accession>
<dbReference type="InterPro" id="IPR018713">
    <property type="entry name" value="MPAB/Lcp_cat_dom"/>
</dbReference>
<feature type="transmembrane region" description="Helical" evidence="1">
    <location>
        <begin position="6"/>
        <end position="28"/>
    </location>
</feature>
<evidence type="ECO:0000313" key="4">
    <source>
        <dbReference type="Proteomes" id="UP001648503"/>
    </source>
</evidence>
<sequence>MIELNAGAITGITMAATLGVYLGVVASLRYRRRNIIAALPPPTGDDLEIIHQITTATLTDFPFLYRTSLEFGFFKTYGIPTIAKLLVATGETVGSCTRRLIDTDLIIREFNEHPLTSERSHLAIRRLNHLHGKYPISNADFLYVLCVFIVEPVRWINRFGFRKLHSNEMLAHYLHWRQVGIYMGITQIPASIEAAAIHLEAYEAEKLIYTDASNKIAKATVEGFLKPFPSFLHGGGRQAVYALTPPNLRVAMGFPEAPHALTSVLLGTLSAMGCFVRYLMLPRSKLSARTGKVPNKDGSYCPAFAIYDKTTYKDGYFIHKLGPAKFAEDGLLGTLHQSQPDSIKTD</sequence>
<dbReference type="Pfam" id="PF09995">
    <property type="entry name" value="MPAB_Lcp_cat"/>
    <property type="match status" value="1"/>
</dbReference>
<gene>
    <name evidence="3" type="ORF">BASA50_007489</name>
</gene>
<feature type="transmembrane region" description="Helical" evidence="1">
    <location>
        <begin position="134"/>
        <end position="156"/>
    </location>
</feature>
<keyword evidence="4" id="KW-1185">Reference proteome</keyword>
<organism evidence="3 4">
    <name type="scientific">Batrachochytrium salamandrivorans</name>
    <dbReference type="NCBI Taxonomy" id="1357716"/>
    <lineage>
        <taxon>Eukaryota</taxon>
        <taxon>Fungi</taxon>
        <taxon>Fungi incertae sedis</taxon>
        <taxon>Chytridiomycota</taxon>
        <taxon>Chytridiomycota incertae sedis</taxon>
        <taxon>Chytridiomycetes</taxon>
        <taxon>Rhizophydiales</taxon>
        <taxon>Rhizophydiales incertae sedis</taxon>
        <taxon>Batrachochytrium</taxon>
    </lineage>
</organism>
<feature type="transmembrane region" description="Helical" evidence="1">
    <location>
        <begin position="260"/>
        <end position="280"/>
    </location>
</feature>
<evidence type="ECO:0000259" key="2">
    <source>
        <dbReference type="Pfam" id="PF09995"/>
    </source>
</evidence>
<dbReference type="PANTHER" id="PTHR36124">
    <property type="match status" value="1"/>
</dbReference>
<dbReference type="InterPro" id="IPR046366">
    <property type="entry name" value="MPAB"/>
</dbReference>
<feature type="domain" description="ER-bound oxygenase mpaB/mpaB'/Rubber oxygenase catalytic" evidence="2">
    <location>
        <begin position="135"/>
        <end position="259"/>
    </location>
</feature>
<dbReference type="PANTHER" id="PTHR36124:SF1">
    <property type="entry name" value="ER-BOUND OXYGENASE MPAB_MPAB'_RUBBER OXYGENASE CATALYTIC DOMAIN-CONTAINING PROTEIN"/>
    <property type="match status" value="1"/>
</dbReference>
<name>A0ABQ8F6Y9_9FUNG</name>
<reference evidence="3 4" key="1">
    <citation type="submission" date="2021-02" db="EMBL/GenBank/DDBJ databases">
        <title>Variation within the Batrachochytrium salamandrivorans European outbreak.</title>
        <authorList>
            <person name="Kelly M."/>
            <person name="Pasmans F."/>
            <person name="Shea T.P."/>
            <person name="Munoz J.F."/>
            <person name="Carranza S."/>
            <person name="Cuomo C.A."/>
            <person name="Martel A."/>
        </authorList>
    </citation>
    <scope>NUCLEOTIDE SEQUENCE [LARGE SCALE GENOMIC DNA]</scope>
    <source>
        <strain evidence="3 4">AMFP18/2</strain>
    </source>
</reference>
<proteinExistence type="predicted"/>
<dbReference type="EMBL" id="JAFCIX010000357">
    <property type="protein sequence ID" value="KAH6593282.1"/>
    <property type="molecule type" value="Genomic_DNA"/>
</dbReference>
<keyword evidence="1" id="KW-0812">Transmembrane</keyword>